<evidence type="ECO:0000313" key="2">
    <source>
        <dbReference type="Proteomes" id="UP000298652"/>
    </source>
</evidence>
<name>A0A4U6U7G1_SETVI</name>
<dbReference type="AlphaFoldDB" id="A0A4U6U7G1"/>
<dbReference type="Proteomes" id="UP000298652">
    <property type="component" value="Chromosome 6"/>
</dbReference>
<gene>
    <name evidence="1" type="ORF">SEVIR_6G246100v2</name>
</gene>
<keyword evidence="2" id="KW-1185">Reference proteome</keyword>
<protein>
    <submittedName>
        <fullName evidence="1">Uncharacterized protein</fullName>
    </submittedName>
</protein>
<organism evidence="1 2">
    <name type="scientific">Setaria viridis</name>
    <name type="common">Green bristlegrass</name>
    <name type="synonym">Setaria italica subsp. viridis</name>
    <dbReference type="NCBI Taxonomy" id="4556"/>
    <lineage>
        <taxon>Eukaryota</taxon>
        <taxon>Viridiplantae</taxon>
        <taxon>Streptophyta</taxon>
        <taxon>Embryophyta</taxon>
        <taxon>Tracheophyta</taxon>
        <taxon>Spermatophyta</taxon>
        <taxon>Magnoliopsida</taxon>
        <taxon>Liliopsida</taxon>
        <taxon>Poales</taxon>
        <taxon>Poaceae</taxon>
        <taxon>PACMAD clade</taxon>
        <taxon>Panicoideae</taxon>
        <taxon>Panicodae</taxon>
        <taxon>Paniceae</taxon>
        <taxon>Cenchrinae</taxon>
        <taxon>Setaria</taxon>
    </lineage>
</organism>
<reference evidence="1" key="1">
    <citation type="submission" date="2019-03" db="EMBL/GenBank/DDBJ databases">
        <title>WGS assembly of Setaria viridis.</title>
        <authorList>
            <person name="Huang P."/>
            <person name="Jenkins J."/>
            <person name="Grimwood J."/>
            <person name="Barry K."/>
            <person name="Healey A."/>
            <person name="Mamidi S."/>
            <person name="Sreedasyam A."/>
            <person name="Shu S."/>
            <person name="Feldman M."/>
            <person name="Wu J."/>
            <person name="Yu Y."/>
            <person name="Chen C."/>
            <person name="Johnson J."/>
            <person name="Rokhsar D."/>
            <person name="Baxter I."/>
            <person name="Schmutz J."/>
            <person name="Brutnell T."/>
            <person name="Kellogg E."/>
        </authorList>
    </citation>
    <scope>NUCLEOTIDE SEQUENCE [LARGE SCALE GENOMIC DNA]</scope>
</reference>
<evidence type="ECO:0000313" key="1">
    <source>
        <dbReference type="EMBL" id="TKW11650.1"/>
    </source>
</evidence>
<sequence length="129" mass="14614">MVLVASRLLNADDDRRGKTETKPLCIMRAAEQLKVTRRGTDGEGLRKHGVRTWELHPPTKPNQTSPDKMGVNFMAIRLVSDDLVKTRERGTTALFSVHSSSNHHHHRSISWSWTLFHGLPARSLTRIPT</sequence>
<dbReference type="EMBL" id="CM016557">
    <property type="protein sequence ID" value="TKW11650.1"/>
    <property type="molecule type" value="Genomic_DNA"/>
</dbReference>
<dbReference type="Gramene" id="TKW11650">
    <property type="protein sequence ID" value="TKW11650"/>
    <property type="gene ID" value="SEVIR_6G246100v2"/>
</dbReference>
<accession>A0A4U6U7G1</accession>
<proteinExistence type="predicted"/>